<feature type="compositionally biased region" description="Basic and acidic residues" evidence="2">
    <location>
        <begin position="338"/>
        <end position="370"/>
    </location>
</feature>
<organism evidence="4 5">
    <name type="scientific">Phytophthora ramorum</name>
    <name type="common">Sudden oak death agent</name>
    <dbReference type="NCBI Taxonomy" id="164328"/>
    <lineage>
        <taxon>Eukaryota</taxon>
        <taxon>Sar</taxon>
        <taxon>Stramenopiles</taxon>
        <taxon>Oomycota</taxon>
        <taxon>Peronosporomycetes</taxon>
        <taxon>Peronosporales</taxon>
        <taxon>Peronosporaceae</taxon>
        <taxon>Phytophthora</taxon>
    </lineage>
</organism>
<dbReference type="AlphaFoldDB" id="H3GNB0"/>
<dbReference type="SMART" id="SM00343">
    <property type="entry name" value="ZnF_C2HC"/>
    <property type="match status" value="1"/>
</dbReference>
<dbReference type="EMBL" id="DS566026">
    <property type="status" value="NOT_ANNOTATED_CDS"/>
    <property type="molecule type" value="Genomic_DNA"/>
</dbReference>
<reference evidence="5" key="1">
    <citation type="journal article" date="2006" name="Science">
        <title>Phytophthora genome sequences uncover evolutionary origins and mechanisms of pathogenesis.</title>
        <authorList>
            <person name="Tyler B.M."/>
            <person name="Tripathy S."/>
            <person name="Zhang X."/>
            <person name="Dehal P."/>
            <person name="Jiang R.H."/>
            <person name="Aerts A."/>
            <person name="Arredondo F.D."/>
            <person name="Baxter L."/>
            <person name="Bensasson D."/>
            <person name="Beynon J.L."/>
            <person name="Chapman J."/>
            <person name="Damasceno C.M."/>
            <person name="Dorrance A.E."/>
            <person name="Dou D."/>
            <person name="Dickerman A.W."/>
            <person name="Dubchak I.L."/>
            <person name="Garbelotto M."/>
            <person name="Gijzen M."/>
            <person name="Gordon S.G."/>
            <person name="Govers F."/>
            <person name="Grunwald N.J."/>
            <person name="Huang W."/>
            <person name="Ivors K.L."/>
            <person name="Jones R.W."/>
            <person name="Kamoun S."/>
            <person name="Krampis K."/>
            <person name="Lamour K.H."/>
            <person name="Lee M.K."/>
            <person name="McDonald W.H."/>
            <person name="Medina M."/>
            <person name="Meijer H.J."/>
            <person name="Nordberg E.K."/>
            <person name="Maclean D.J."/>
            <person name="Ospina-Giraldo M.D."/>
            <person name="Morris P.F."/>
            <person name="Phuntumart V."/>
            <person name="Putnam N.H."/>
            <person name="Rash S."/>
            <person name="Rose J.K."/>
            <person name="Sakihama Y."/>
            <person name="Salamov A.A."/>
            <person name="Savidor A."/>
            <person name="Scheuring C.F."/>
            <person name="Smith B.M."/>
            <person name="Sobral B.W."/>
            <person name="Terry A."/>
            <person name="Torto-Alalibo T.A."/>
            <person name="Win J."/>
            <person name="Xu Z."/>
            <person name="Zhang H."/>
            <person name="Grigoriev I.V."/>
            <person name="Rokhsar D.S."/>
            <person name="Boore J.L."/>
        </authorList>
    </citation>
    <scope>NUCLEOTIDE SEQUENCE [LARGE SCALE GENOMIC DNA]</scope>
    <source>
        <strain evidence="5">Pr102</strain>
    </source>
</reference>
<dbReference type="Pfam" id="PF00098">
    <property type="entry name" value="zf-CCHC"/>
    <property type="match status" value="1"/>
</dbReference>
<dbReference type="EnsemblProtists" id="Phyra78075">
    <property type="protein sequence ID" value="Phyra78075"/>
    <property type="gene ID" value="Phyra78075"/>
</dbReference>
<reference evidence="4" key="2">
    <citation type="submission" date="2015-06" db="UniProtKB">
        <authorList>
            <consortium name="EnsemblProtists"/>
        </authorList>
    </citation>
    <scope>IDENTIFICATION</scope>
    <source>
        <strain evidence="4">Pr102</strain>
    </source>
</reference>
<dbReference type="OMA" id="CTDEFRI"/>
<dbReference type="GO" id="GO:0008270">
    <property type="term" value="F:zinc ion binding"/>
    <property type="evidence" value="ECO:0007669"/>
    <property type="project" value="UniProtKB-KW"/>
</dbReference>
<feature type="region of interest" description="Disordered" evidence="2">
    <location>
        <begin position="1"/>
        <end position="21"/>
    </location>
</feature>
<dbReference type="SUPFAM" id="SSF57756">
    <property type="entry name" value="Retrovirus zinc finger-like domains"/>
    <property type="match status" value="1"/>
</dbReference>
<dbReference type="VEuPathDB" id="FungiDB:KRP22_4748"/>
<dbReference type="InterPro" id="IPR036875">
    <property type="entry name" value="Znf_CCHC_sf"/>
</dbReference>
<dbReference type="VEuPathDB" id="FungiDB:KRP22_4747"/>
<keyword evidence="1" id="KW-0862">Zinc</keyword>
<evidence type="ECO:0000313" key="5">
    <source>
        <dbReference type="Proteomes" id="UP000005238"/>
    </source>
</evidence>
<protein>
    <recommendedName>
        <fullName evidence="3">CCHC-type domain-containing protein</fullName>
    </recommendedName>
</protein>
<proteinExistence type="predicted"/>
<dbReference type="Proteomes" id="UP000005238">
    <property type="component" value="Unassembled WGS sequence"/>
</dbReference>
<feature type="compositionally biased region" description="Acidic residues" evidence="2">
    <location>
        <begin position="327"/>
        <end position="337"/>
    </location>
</feature>
<feature type="domain" description="CCHC-type" evidence="3">
    <location>
        <begin position="202"/>
        <end position="218"/>
    </location>
</feature>
<dbReference type="Gene3D" id="4.10.60.10">
    <property type="entry name" value="Zinc finger, CCHC-type"/>
    <property type="match status" value="1"/>
</dbReference>
<keyword evidence="1" id="KW-0863">Zinc-finger</keyword>
<sequence>MQPGKTFADFESGLRDAAGQNQRQAEYWTTVGYRNDAYSSAEDGTAGAMRVIPGIGSMSADIAGAPTADNTEIVEEYAYFTNPQGVSHRNSNVWVAPAGMAWNGKFWKLNKKDRQRESKTAAFDQKSMGKRRAEKQERRMKVMMVAASDASSDDEYEPTLPPTKGKKQNASVWQVNASERTKDALSTRAAALPGKQPSEPYRCFACGADGHFARECPDEAAKARNDAYLAGRKAKTDPAENAGRAHNQMKRPDGTSMNEGGEQAPAETPVALMQKFLATDSRATRATSNDRMQSETVSVGKQLRKNEKKKRVQRAMQKAEASQINGEDVDQIGESDDGGTHETPDSTWKLDADSEEMLHDHGEASERRQDGDDDELGKAAASDGLPTAEMVVDGERVQVKLNSGARYSVAGTDWMQRGERVRQAAPVECVEGIGGFLLDVLGVWTFCIRKAYGQLVQVKACIIEGCTDEFRIGVGFMRRHRAMLDFERNEVRYFDHNVQVVIPFRTSVGDGDTKVAAVRLVTYTRLMRSSVTPIEMSVATPDRKKAYSYPWGNALQ</sequence>
<accession>H3GNB0</accession>
<dbReference type="PROSITE" id="PS50158">
    <property type="entry name" value="ZF_CCHC"/>
    <property type="match status" value="1"/>
</dbReference>
<evidence type="ECO:0000256" key="2">
    <source>
        <dbReference type="SAM" id="MobiDB-lite"/>
    </source>
</evidence>
<dbReference type="InParanoid" id="H3GNB0"/>
<keyword evidence="1" id="KW-0479">Metal-binding</keyword>
<evidence type="ECO:0000313" key="4">
    <source>
        <dbReference type="EnsemblProtists" id="Phyra78075"/>
    </source>
</evidence>
<name>H3GNB0_PHYRM</name>
<dbReference type="InterPro" id="IPR001878">
    <property type="entry name" value="Znf_CCHC"/>
</dbReference>
<dbReference type="GO" id="GO:0003676">
    <property type="term" value="F:nucleic acid binding"/>
    <property type="evidence" value="ECO:0007669"/>
    <property type="project" value="InterPro"/>
</dbReference>
<feature type="compositionally biased region" description="Basic residues" evidence="2">
    <location>
        <begin position="302"/>
        <end position="313"/>
    </location>
</feature>
<feature type="compositionally biased region" description="Polar residues" evidence="2">
    <location>
        <begin position="284"/>
        <end position="299"/>
    </location>
</feature>
<evidence type="ECO:0000256" key="1">
    <source>
        <dbReference type="PROSITE-ProRule" id="PRU00047"/>
    </source>
</evidence>
<dbReference type="HOGENOM" id="CLU_490480_0_0_1"/>
<feature type="region of interest" description="Disordered" evidence="2">
    <location>
        <begin position="282"/>
        <end position="387"/>
    </location>
</feature>
<keyword evidence="5" id="KW-1185">Reference proteome</keyword>
<evidence type="ECO:0000259" key="3">
    <source>
        <dbReference type="PROSITE" id="PS50158"/>
    </source>
</evidence>
<feature type="region of interest" description="Disordered" evidence="2">
    <location>
        <begin position="113"/>
        <end position="171"/>
    </location>
</feature>
<feature type="region of interest" description="Disordered" evidence="2">
    <location>
        <begin position="233"/>
        <end position="264"/>
    </location>
</feature>